<evidence type="ECO:0000313" key="2">
    <source>
        <dbReference type="Proteomes" id="UP000027778"/>
    </source>
</evidence>
<dbReference type="EMBL" id="JOTM01000025">
    <property type="protein sequence ID" value="KEK22769.1"/>
    <property type="molecule type" value="Genomic_DNA"/>
</dbReference>
<sequence length="183" mass="21497">MNNQFITLLSEMIFIERQYKFQKSDVVLYHPGHYRELNEQIVSLFHEEGFQTIMIPSVHNSFLNEDEFVFHKEILTTLGIPEKIIIPITGEATITNDVIKNAMLYLSETTVSKNILLVGKTFFMKRFLLIATAFATSNMTIDVLPLQDHRNLTKDTWHLTDIGRKRVWNEYHMISQFLKQNFL</sequence>
<dbReference type="RefSeq" id="WP_033676762.1">
    <property type="nucleotide sequence ID" value="NZ_JOTM01000025.1"/>
</dbReference>
<reference evidence="1 2" key="1">
    <citation type="submission" date="2014-06" db="EMBL/GenBank/DDBJ databases">
        <title>Draft genome sequence of Bacillus gaemokensis JCM 15801 (MCCC 1A00707).</title>
        <authorList>
            <person name="Lai Q."/>
            <person name="Liu Y."/>
            <person name="Shao Z."/>
        </authorList>
    </citation>
    <scope>NUCLEOTIDE SEQUENCE [LARGE SCALE GENOMIC DNA]</scope>
    <source>
        <strain evidence="1 2">JCM 15801</strain>
    </source>
</reference>
<dbReference type="AlphaFoldDB" id="A0A073K647"/>
<organism evidence="1 2">
    <name type="scientific">Bacillus gaemokensis</name>
    <dbReference type="NCBI Taxonomy" id="574375"/>
    <lineage>
        <taxon>Bacteria</taxon>
        <taxon>Bacillati</taxon>
        <taxon>Bacillota</taxon>
        <taxon>Bacilli</taxon>
        <taxon>Bacillales</taxon>
        <taxon>Bacillaceae</taxon>
        <taxon>Bacillus</taxon>
        <taxon>Bacillus cereus group</taxon>
    </lineage>
</organism>
<keyword evidence="2" id="KW-1185">Reference proteome</keyword>
<dbReference type="OrthoDB" id="9782395at2"/>
<dbReference type="Proteomes" id="UP000027778">
    <property type="component" value="Unassembled WGS sequence"/>
</dbReference>
<accession>A0A073K647</accession>
<name>A0A073K647_9BACI</name>
<evidence type="ECO:0008006" key="3">
    <source>
        <dbReference type="Google" id="ProtNLM"/>
    </source>
</evidence>
<gene>
    <name evidence="1" type="ORF">BAGA_16050</name>
</gene>
<protein>
    <recommendedName>
        <fullName evidence="3">DUF218 domain-containing protein</fullName>
    </recommendedName>
</protein>
<evidence type="ECO:0000313" key="1">
    <source>
        <dbReference type="EMBL" id="KEK22769.1"/>
    </source>
</evidence>
<proteinExistence type="predicted"/>
<comment type="caution">
    <text evidence="1">The sequence shown here is derived from an EMBL/GenBank/DDBJ whole genome shotgun (WGS) entry which is preliminary data.</text>
</comment>